<keyword evidence="2" id="KW-1185">Reference proteome</keyword>
<evidence type="ECO:0000313" key="1">
    <source>
        <dbReference type="EMBL" id="KKM45682.1"/>
    </source>
</evidence>
<name>A0A0C5BFA1_9MICO</name>
<dbReference type="AlphaFoldDB" id="A0A0C5BFA1"/>
<dbReference type="KEGG" id="rtx:TI83_00620"/>
<sequence length="93" mass="10605">MLFRQFHLFADSPAFDVHNQTEASQAAQFGYNNDYTEILDSNRLRALLVVNHEYTNEGIMFPAAQRESEPRRVRAVGRSAHGLSVVELKPFPL</sequence>
<evidence type="ECO:0000313" key="2">
    <source>
        <dbReference type="Proteomes" id="UP000052979"/>
    </source>
</evidence>
<dbReference type="STRING" id="145458.APU90_05860"/>
<dbReference type="Proteomes" id="UP000052979">
    <property type="component" value="Unassembled WGS sequence"/>
</dbReference>
<gene>
    <name evidence="1" type="ORF">VT73_05850</name>
</gene>
<dbReference type="InterPro" id="IPR008557">
    <property type="entry name" value="PhoX"/>
</dbReference>
<protein>
    <recommendedName>
        <fullName evidence="3">DUF839 domain-containing protein</fullName>
    </recommendedName>
</protein>
<proteinExistence type="predicted"/>
<organism evidence="1 2">
    <name type="scientific">Rathayibacter toxicus</name>
    <dbReference type="NCBI Taxonomy" id="145458"/>
    <lineage>
        <taxon>Bacteria</taxon>
        <taxon>Bacillati</taxon>
        <taxon>Actinomycetota</taxon>
        <taxon>Actinomycetes</taxon>
        <taxon>Micrococcales</taxon>
        <taxon>Microbacteriaceae</taxon>
        <taxon>Rathayibacter</taxon>
    </lineage>
</organism>
<dbReference type="EMBL" id="LBFI01000032">
    <property type="protein sequence ID" value="KKM45682.1"/>
    <property type="molecule type" value="Genomic_DNA"/>
</dbReference>
<comment type="caution">
    <text evidence="1">The sequence shown here is derived from an EMBL/GenBank/DDBJ whole genome shotgun (WGS) entry which is preliminary data.</text>
</comment>
<dbReference type="eggNOG" id="COG3211">
    <property type="taxonomic scope" value="Bacteria"/>
</dbReference>
<dbReference type="KEGG" id="rtc:APU90_05860"/>
<reference evidence="1 2" key="1">
    <citation type="submission" date="2015-04" db="EMBL/GenBank/DDBJ databases">
        <title>Draft genome sequence of Rathayibacter toxicus strain FH-142 (AKA 70134 or CS 32), a Western Australian isolate.</title>
        <authorList>
            <consortium name="Consortium for Microbial Forensics and Genomics (microFORGE)"/>
            <person name="Knight B.M."/>
            <person name="Roberts D.P."/>
            <person name="Lin D."/>
            <person name="Hari K."/>
            <person name="Fletcher J."/>
            <person name="Melcher U."/>
            <person name="Blagden T."/>
            <person name="Luster D.G."/>
            <person name="Sechler A.J."/>
            <person name="Schneider W.L."/>
            <person name="Winegar R.A."/>
        </authorList>
    </citation>
    <scope>NUCLEOTIDE SEQUENCE [LARGE SCALE GENOMIC DNA]</scope>
    <source>
        <strain evidence="1 2">FH142</strain>
    </source>
</reference>
<dbReference type="Pfam" id="PF05787">
    <property type="entry name" value="PhoX"/>
    <property type="match status" value="1"/>
</dbReference>
<accession>A0A0C5BFA1</accession>
<evidence type="ECO:0008006" key="3">
    <source>
        <dbReference type="Google" id="ProtNLM"/>
    </source>
</evidence>
<dbReference type="PATRIC" id="fig|145458.7.peg.148"/>